<feature type="region of interest" description="Disordered" evidence="1">
    <location>
        <begin position="1"/>
        <end position="24"/>
    </location>
</feature>
<protein>
    <submittedName>
        <fullName evidence="3">Uncharacterized protein</fullName>
    </submittedName>
</protein>
<proteinExistence type="predicted"/>
<reference evidence="3" key="1">
    <citation type="submission" date="2021-04" db="EMBL/GenBank/DDBJ databases">
        <authorList>
            <person name="Chebbi M.A.C M."/>
        </authorList>
    </citation>
    <scope>NUCLEOTIDE SEQUENCE</scope>
</reference>
<dbReference type="Proteomes" id="UP000786811">
    <property type="component" value="Unassembled WGS sequence"/>
</dbReference>
<gene>
    <name evidence="3" type="ORF">HICCMSTLAB_LOCUS13869</name>
    <name evidence="2" type="ORF">HICCMSTLAB_LOCUS4554</name>
</gene>
<evidence type="ECO:0000256" key="1">
    <source>
        <dbReference type="SAM" id="MobiDB-lite"/>
    </source>
</evidence>
<dbReference type="EMBL" id="CAJNRD030001119">
    <property type="protein sequence ID" value="CAG5087602.1"/>
    <property type="molecule type" value="Genomic_DNA"/>
</dbReference>
<evidence type="ECO:0000313" key="4">
    <source>
        <dbReference type="Proteomes" id="UP000786811"/>
    </source>
</evidence>
<comment type="caution">
    <text evidence="3">The sequence shown here is derived from an EMBL/GenBank/DDBJ whole genome shotgun (WGS) entry which is preliminary data.</text>
</comment>
<accession>A0A8J2HSH5</accession>
<dbReference type="OrthoDB" id="7703492at2759"/>
<sequence length="141" mass="16220">MTTNSNVCEMMESHTSEELPSYDLPAPDPKTNEIKVLPNLKVSTSNFAKAICREEMSKRAKLLVKMRWPDKGIRLQLGFDKSAPGVKILISDQEVTEIRDLCLKCEKMRNNVLKEGDKRYPKLKQIKKWISGTLIDECHRE</sequence>
<evidence type="ECO:0000313" key="2">
    <source>
        <dbReference type="EMBL" id="CAG5087602.1"/>
    </source>
</evidence>
<dbReference type="AlphaFoldDB" id="A0A8J2HSH5"/>
<evidence type="ECO:0000313" key="3">
    <source>
        <dbReference type="EMBL" id="CAG5109233.1"/>
    </source>
</evidence>
<dbReference type="EMBL" id="CAJNRD030001124">
    <property type="protein sequence ID" value="CAG5109233.1"/>
    <property type="molecule type" value="Genomic_DNA"/>
</dbReference>
<organism evidence="3 4">
    <name type="scientific">Cotesia congregata</name>
    <name type="common">Parasitoid wasp</name>
    <name type="synonym">Apanteles congregatus</name>
    <dbReference type="NCBI Taxonomy" id="51543"/>
    <lineage>
        <taxon>Eukaryota</taxon>
        <taxon>Metazoa</taxon>
        <taxon>Ecdysozoa</taxon>
        <taxon>Arthropoda</taxon>
        <taxon>Hexapoda</taxon>
        <taxon>Insecta</taxon>
        <taxon>Pterygota</taxon>
        <taxon>Neoptera</taxon>
        <taxon>Endopterygota</taxon>
        <taxon>Hymenoptera</taxon>
        <taxon>Apocrita</taxon>
        <taxon>Ichneumonoidea</taxon>
        <taxon>Braconidae</taxon>
        <taxon>Microgastrinae</taxon>
        <taxon>Cotesia</taxon>
    </lineage>
</organism>
<name>A0A8J2HSH5_COTCN</name>
<keyword evidence="4" id="KW-1185">Reference proteome</keyword>